<dbReference type="Pfam" id="PF00355">
    <property type="entry name" value="Rieske"/>
    <property type="match status" value="1"/>
</dbReference>
<evidence type="ECO:0000256" key="4">
    <source>
        <dbReference type="ARBA" id="ARBA00023004"/>
    </source>
</evidence>
<dbReference type="InterPro" id="IPR036922">
    <property type="entry name" value="Rieske_2Fe-2S_sf"/>
</dbReference>
<keyword evidence="3" id="KW-0560">Oxidoreductase</keyword>
<keyword evidence="8" id="KW-1185">Reference proteome</keyword>
<evidence type="ECO:0000259" key="6">
    <source>
        <dbReference type="PROSITE" id="PS51296"/>
    </source>
</evidence>
<accession>A0ABQ5YF25</accession>
<dbReference type="PANTHER" id="PTHR21266:SF60">
    <property type="entry name" value="3-KETOSTEROID-9-ALPHA-MONOOXYGENASE, OXYGENASE COMPONENT"/>
    <property type="match status" value="1"/>
</dbReference>
<keyword evidence="5" id="KW-0411">Iron-sulfur</keyword>
<evidence type="ECO:0000256" key="5">
    <source>
        <dbReference type="ARBA" id="ARBA00023014"/>
    </source>
</evidence>
<comment type="caution">
    <text evidence="7">The sequence shown here is derived from an EMBL/GenBank/DDBJ whole genome shotgun (WGS) entry which is preliminary data.</text>
</comment>
<dbReference type="SUPFAM" id="SSF55961">
    <property type="entry name" value="Bet v1-like"/>
    <property type="match status" value="1"/>
</dbReference>
<dbReference type="PANTHER" id="PTHR21266">
    <property type="entry name" value="IRON-SULFUR DOMAIN CONTAINING PROTEIN"/>
    <property type="match status" value="1"/>
</dbReference>
<evidence type="ECO:0000256" key="1">
    <source>
        <dbReference type="ARBA" id="ARBA00022714"/>
    </source>
</evidence>
<evidence type="ECO:0000256" key="2">
    <source>
        <dbReference type="ARBA" id="ARBA00022723"/>
    </source>
</evidence>
<reference evidence="8" key="1">
    <citation type="journal article" date="2019" name="Int. J. Syst. Evol. Microbiol.">
        <title>The Global Catalogue of Microorganisms (GCM) 10K type strain sequencing project: providing services to taxonomists for standard genome sequencing and annotation.</title>
        <authorList>
            <consortium name="The Broad Institute Genomics Platform"/>
            <consortium name="The Broad Institute Genome Sequencing Center for Infectious Disease"/>
            <person name="Wu L."/>
            <person name="Ma J."/>
        </authorList>
    </citation>
    <scope>NUCLEOTIDE SEQUENCE [LARGE SCALE GENOMIC DNA]</scope>
    <source>
        <strain evidence="8">NBRC 110044</strain>
    </source>
</reference>
<dbReference type="Proteomes" id="UP001156706">
    <property type="component" value="Unassembled WGS sequence"/>
</dbReference>
<sequence length="334" mass="38390">MSGMSELKQFNQPLLVEGWYWLLPSHQLKPGQVRAVELSGKQLAVWRSASGKVHVFDAHCPHMGAHLAEGRVMGESLRCFFHNWRFEADGRCSDIPCLKRDGGGIRAQSWPVEEHYGLIWIWPGTQAGPFLPMPPELAAQPLRWQLGNHFIKGCHPNVVMINAIDEHHFQTVHKLPGHILSLTATPQGQHTLHFRNTGTLPRHHWLGRLLGRFYRGPLYYETTYWYGHVGVASFGPDFLHLHVMFALRRTQEGKTEGWAIALTRRHAGPLGWLRDQLALLITRVGARYFALGDTRVFQTIRFDFRNPTPADRSVIAFIRHYEQQTRINWENHDT</sequence>
<dbReference type="PROSITE" id="PS51296">
    <property type="entry name" value="RIESKE"/>
    <property type="match status" value="1"/>
</dbReference>
<keyword evidence="2" id="KW-0479">Metal-binding</keyword>
<feature type="domain" description="Rieske" evidence="6">
    <location>
        <begin position="19"/>
        <end position="121"/>
    </location>
</feature>
<dbReference type="EMBL" id="BSOG01000002">
    <property type="protein sequence ID" value="GLR13592.1"/>
    <property type="molecule type" value="Genomic_DNA"/>
</dbReference>
<proteinExistence type="predicted"/>
<evidence type="ECO:0000256" key="3">
    <source>
        <dbReference type="ARBA" id="ARBA00023002"/>
    </source>
</evidence>
<keyword evidence="4" id="KW-0408">Iron</keyword>
<protein>
    <recommendedName>
        <fullName evidence="6">Rieske domain-containing protein</fullName>
    </recommendedName>
</protein>
<keyword evidence="1" id="KW-0001">2Fe-2S</keyword>
<organism evidence="7 8">
    <name type="scientific">Chitinimonas prasina</name>
    <dbReference type="NCBI Taxonomy" id="1434937"/>
    <lineage>
        <taxon>Bacteria</taxon>
        <taxon>Pseudomonadati</taxon>
        <taxon>Pseudomonadota</taxon>
        <taxon>Betaproteobacteria</taxon>
        <taxon>Neisseriales</taxon>
        <taxon>Chitinibacteraceae</taxon>
        <taxon>Chitinimonas</taxon>
    </lineage>
</organism>
<dbReference type="SUPFAM" id="SSF50022">
    <property type="entry name" value="ISP domain"/>
    <property type="match status" value="1"/>
</dbReference>
<gene>
    <name evidence="7" type="ORF">GCM10007907_23820</name>
</gene>
<dbReference type="RefSeq" id="WP_284196686.1">
    <property type="nucleotide sequence ID" value="NZ_BSOG01000002.1"/>
</dbReference>
<dbReference type="InterPro" id="IPR017941">
    <property type="entry name" value="Rieske_2Fe-2S"/>
</dbReference>
<dbReference type="InterPro" id="IPR050584">
    <property type="entry name" value="Cholesterol_7-desaturase"/>
</dbReference>
<dbReference type="CDD" id="cd03469">
    <property type="entry name" value="Rieske_RO_Alpha_N"/>
    <property type="match status" value="1"/>
</dbReference>
<name>A0ABQ5YF25_9NEIS</name>
<evidence type="ECO:0000313" key="8">
    <source>
        <dbReference type="Proteomes" id="UP001156706"/>
    </source>
</evidence>
<evidence type="ECO:0000313" key="7">
    <source>
        <dbReference type="EMBL" id="GLR13592.1"/>
    </source>
</evidence>
<dbReference type="Gene3D" id="2.102.10.10">
    <property type="entry name" value="Rieske [2Fe-2S] iron-sulphur domain"/>
    <property type="match status" value="1"/>
</dbReference>